<proteinExistence type="predicted"/>
<dbReference type="EMBL" id="FNEV01000015">
    <property type="protein sequence ID" value="SDJ76044.1"/>
    <property type="molecule type" value="Genomic_DNA"/>
</dbReference>
<dbReference type="Proteomes" id="UP000199225">
    <property type="component" value="Unassembled WGS sequence"/>
</dbReference>
<keyword evidence="2" id="KW-1185">Reference proteome</keyword>
<dbReference type="STRING" id="86666.SAMN04490247_3118"/>
<dbReference type="RefSeq" id="WP_093194770.1">
    <property type="nucleotide sequence ID" value="NZ_FNEV01000015.1"/>
</dbReference>
<dbReference type="AlphaFoldDB" id="A0A1G8WCS9"/>
<evidence type="ECO:0000313" key="1">
    <source>
        <dbReference type="EMBL" id="SDJ76044.1"/>
    </source>
</evidence>
<evidence type="ECO:0008006" key="3">
    <source>
        <dbReference type="Google" id="ProtNLM"/>
    </source>
</evidence>
<accession>A0A1G8WCS9</accession>
<evidence type="ECO:0000313" key="2">
    <source>
        <dbReference type="Proteomes" id="UP000199225"/>
    </source>
</evidence>
<dbReference type="OrthoDB" id="2476654at2"/>
<sequence length="118" mass="13748">MPIVFLNAKNEVVRIHYQPSMLEDDQKVDGIEVDTIPDPEQKEGKKSVLKYTSEDGLFYEYVERPLRDKERIERLERENSDVKMALIEQDMLSQEEITSLKQSLIELDMELQAMKGSA</sequence>
<reference evidence="2" key="1">
    <citation type="submission" date="2016-10" db="EMBL/GenBank/DDBJ databases">
        <authorList>
            <person name="Varghese N."/>
            <person name="Submissions S."/>
        </authorList>
    </citation>
    <scope>NUCLEOTIDE SEQUENCE [LARGE SCALE GENOMIC DNA]</scope>
    <source>
        <strain evidence="2">DSM 4771</strain>
    </source>
</reference>
<organism evidence="1 2">
    <name type="scientific">Salimicrobium halophilum</name>
    <dbReference type="NCBI Taxonomy" id="86666"/>
    <lineage>
        <taxon>Bacteria</taxon>
        <taxon>Bacillati</taxon>
        <taxon>Bacillota</taxon>
        <taxon>Bacilli</taxon>
        <taxon>Bacillales</taxon>
        <taxon>Bacillaceae</taxon>
        <taxon>Salimicrobium</taxon>
    </lineage>
</organism>
<protein>
    <recommendedName>
        <fullName evidence="3">Bacteriophage SP-beta YorD domain-containing protein</fullName>
    </recommendedName>
</protein>
<gene>
    <name evidence="1" type="ORF">SAMN04490247_3118</name>
</gene>
<name>A0A1G8WCS9_9BACI</name>